<dbReference type="Proteomes" id="UP000289260">
    <property type="component" value="Chromosome"/>
</dbReference>
<feature type="binding site" evidence="4">
    <location>
        <position position="144"/>
    </location>
    <ligand>
        <name>(3S)-3-hydroxy-3-methylglutaryl-CoA</name>
        <dbReference type="ChEBI" id="CHEBI:43074"/>
    </ligand>
</feature>
<evidence type="ECO:0000259" key="6">
    <source>
        <dbReference type="Pfam" id="PF08540"/>
    </source>
</evidence>
<dbReference type="EC" id="2.3.3.10" evidence="7"/>
<evidence type="ECO:0000256" key="4">
    <source>
        <dbReference type="PIRSR" id="PIRSR611554-2"/>
    </source>
</evidence>
<dbReference type="KEGG" id="ltr:EVS81_04310"/>
<dbReference type="InterPro" id="IPR013746">
    <property type="entry name" value="HMG_CoA_synt_C_dom"/>
</dbReference>
<dbReference type="Pfam" id="PF08540">
    <property type="entry name" value="HMG_CoA_synt_C"/>
    <property type="match status" value="2"/>
</dbReference>
<feature type="domain" description="Hydroxymethylglutaryl-coenzyme A synthase N-terminal" evidence="5">
    <location>
        <begin position="3"/>
        <end position="166"/>
    </location>
</feature>
<evidence type="ECO:0000256" key="3">
    <source>
        <dbReference type="PIRSR" id="PIRSR611554-1"/>
    </source>
</evidence>
<dbReference type="EMBL" id="CP035806">
    <property type="protein sequence ID" value="QBE48149.1"/>
    <property type="molecule type" value="Genomic_DNA"/>
</dbReference>
<dbReference type="CDD" id="cd00827">
    <property type="entry name" value="init_cond_enzymes"/>
    <property type="match status" value="1"/>
</dbReference>
<dbReference type="NCBIfam" id="TIGR01835">
    <property type="entry name" value="HMG-CoA-S_prok"/>
    <property type="match status" value="1"/>
</dbReference>
<feature type="binding site" evidence="4">
    <location>
        <position position="288"/>
    </location>
    <ligand>
        <name>(3S)-3-hydroxy-3-methylglutaryl-CoA</name>
        <dbReference type="ChEBI" id="CHEBI:43074"/>
    </ligand>
</feature>
<dbReference type="SUPFAM" id="SSF53901">
    <property type="entry name" value="Thiolase-like"/>
    <property type="match status" value="2"/>
</dbReference>
<dbReference type="InterPro" id="IPR011554">
    <property type="entry name" value="HMG_CoA_synthase_prok"/>
</dbReference>
<proteinExistence type="inferred from homology"/>
<evidence type="ECO:0000313" key="7">
    <source>
        <dbReference type="EMBL" id="QBE48149.1"/>
    </source>
</evidence>
<feature type="active site" description="Acyl-thioester intermediate" evidence="3">
    <location>
        <position position="112"/>
    </location>
</feature>
<feature type="domain" description="Hydroxymethylglutaryl-coenzyme A synthase C-terminal" evidence="6">
    <location>
        <begin position="177"/>
        <end position="249"/>
    </location>
</feature>
<dbReference type="PANTHER" id="PTHR43323">
    <property type="entry name" value="3-HYDROXY-3-METHYLGLUTARYL COENZYME A SYNTHASE"/>
    <property type="match status" value="1"/>
</dbReference>
<dbReference type="Gene3D" id="3.40.47.10">
    <property type="match status" value="2"/>
</dbReference>
<dbReference type="InterPro" id="IPR013528">
    <property type="entry name" value="HMG_CoA_synth_N"/>
</dbReference>
<feature type="binding site" evidence="4">
    <location>
        <position position="30"/>
    </location>
    <ligand>
        <name>(3S)-3-hydroxy-3-methylglutaryl-CoA</name>
        <dbReference type="ChEBI" id="CHEBI:43074"/>
    </ligand>
</feature>
<dbReference type="OrthoDB" id="9769523at2"/>
<sequence length="400" mass="42368">MTSIGIHDLELATAHHVVDLTRLAEAGGTDPAKYHLGLGQDQMSFPAPDEDIITMGASAALPLLERNGIEGLRTILFATESGVDQSKAAGVSVHHLLGLPRQVRVTEFKQACYGGTAALQAAIGIVSRFPHERVLVIASDVARYELDSPGEPTQGAGAVAMLVSADPALVEIEPATGLFTDDVDDFWRPNDSSTAVVDGALSVSAYLDALTGSWDDLQARGGPGIDDVDRILYHQPFTKMAKKGQQRLVEHTGASLSTALTAAEQAAAGAARDTGLVTGSIYNRRLGNSYTASLYAALAALIDHDADLAGRRIGMFSYGSGSVSEFITGIVQPGYASRRGAERVAAALEARVPLEVAEYRELHARAYPSAADVETPRITRAPFRFAGLQGRARRYERTAG</sequence>
<dbReference type="RefSeq" id="WP_130109288.1">
    <property type="nucleotide sequence ID" value="NZ_CP035806.1"/>
</dbReference>
<comment type="similarity">
    <text evidence="1">Belongs to the thiolase-like superfamily. HMG-CoA synthase family.</text>
</comment>
<gene>
    <name evidence="7" type="ORF">EVS81_04310</name>
</gene>
<feature type="active site" description="Proton donor/acceptor" evidence="3">
    <location>
        <position position="80"/>
    </location>
</feature>
<evidence type="ECO:0000313" key="8">
    <source>
        <dbReference type="Proteomes" id="UP000289260"/>
    </source>
</evidence>
<dbReference type="InterPro" id="IPR016039">
    <property type="entry name" value="Thiolase-like"/>
</dbReference>
<keyword evidence="7" id="KW-0012">Acyltransferase</keyword>
<keyword evidence="8" id="KW-1185">Reference proteome</keyword>
<evidence type="ECO:0000259" key="5">
    <source>
        <dbReference type="Pfam" id="PF01154"/>
    </source>
</evidence>
<evidence type="ECO:0000256" key="2">
    <source>
        <dbReference type="ARBA" id="ARBA00022679"/>
    </source>
</evidence>
<accession>A0A4V0Z1E7</accession>
<keyword evidence="2 7" id="KW-0808">Transferase</keyword>
<dbReference type="GO" id="GO:0006084">
    <property type="term" value="P:acetyl-CoA metabolic process"/>
    <property type="evidence" value="ECO:0007669"/>
    <property type="project" value="InterPro"/>
</dbReference>
<dbReference type="AlphaFoldDB" id="A0A4V0Z1E7"/>
<evidence type="ECO:0000256" key="1">
    <source>
        <dbReference type="ARBA" id="ARBA00007061"/>
    </source>
</evidence>
<feature type="active site" description="Proton donor/acceptor" evidence="3">
    <location>
        <position position="234"/>
    </location>
</feature>
<feature type="domain" description="Hydroxymethylglutaryl-coenzyme A synthase C-terminal" evidence="6">
    <location>
        <begin position="281"/>
        <end position="335"/>
    </location>
</feature>
<protein>
    <submittedName>
        <fullName evidence="7">Hydroxymethylglutaryl-CoA synthase</fullName>
        <ecNumber evidence="7">2.3.3.10</ecNumber>
    </submittedName>
</protein>
<reference evidence="7 8" key="1">
    <citation type="submission" date="2019-02" db="EMBL/GenBank/DDBJ databases">
        <authorList>
            <person name="Sun L."/>
            <person name="Pan D."/>
            <person name="Wu X."/>
        </authorList>
    </citation>
    <scope>NUCLEOTIDE SEQUENCE [LARGE SCALE GENOMIC DNA]</scope>
    <source>
        <strain evidence="7 8">JW-1</strain>
    </source>
</reference>
<organism evidence="7 8">
    <name type="scientific">Leucobacter triazinivorans</name>
    <dbReference type="NCBI Taxonomy" id="1784719"/>
    <lineage>
        <taxon>Bacteria</taxon>
        <taxon>Bacillati</taxon>
        <taxon>Actinomycetota</taxon>
        <taxon>Actinomycetes</taxon>
        <taxon>Micrococcales</taxon>
        <taxon>Microbacteriaceae</taxon>
        <taxon>Leucobacter</taxon>
    </lineage>
</organism>
<dbReference type="PANTHER" id="PTHR43323:SF2">
    <property type="entry name" value="HYDROXYMETHYLGLUTARYL-COA SYNTHASE"/>
    <property type="match status" value="1"/>
</dbReference>
<dbReference type="GO" id="GO:0004421">
    <property type="term" value="F:hydroxymethylglutaryl-CoA synthase activity"/>
    <property type="evidence" value="ECO:0007669"/>
    <property type="project" value="UniProtKB-EC"/>
</dbReference>
<feature type="binding site" evidence="4">
    <location>
        <position position="243"/>
    </location>
    <ligand>
        <name>(3S)-3-hydroxy-3-methylglutaryl-CoA</name>
        <dbReference type="ChEBI" id="CHEBI:43074"/>
    </ligand>
</feature>
<name>A0A4V0Z1E7_9MICO</name>
<dbReference type="Pfam" id="PF01154">
    <property type="entry name" value="HMG_CoA_synt_N"/>
    <property type="match status" value="1"/>
</dbReference>